<organism evidence="3">
    <name type="scientific">Candida tenuis (strain ATCC 10573 / BCRC 21748 / CBS 615 / JCM 9827 / NBRC 10315 / NRRL Y-1498 / VKM Y-70)</name>
    <name type="common">Yeast</name>
    <name type="synonym">Yamadazyma tenuis</name>
    <dbReference type="NCBI Taxonomy" id="590646"/>
    <lineage>
        <taxon>Eukaryota</taxon>
        <taxon>Fungi</taxon>
        <taxon>Dikarya</taxon>
        <taxon>Ascomycota</taxon>
        <taxon>Saccharomycotina</taxon>
        <taxon>Pichiomycetes</taxon>
        <taxon>Debaryomycetaceae</taxon>
        <taxon>Yamadazyma</taxon>
    </lineage>
</organism>
<feature type="region of interest" description="Disordered" evidence="1">
    <location>
        <begin position="78"/>
        <end position="111"/>
    </location>
</feature>
<feature type="region of interest" description="Disordered" evidence="1">
    <location>
        <begin position="1"/>
        <end position="31"/>
    </location>
</feature>
<accession>G3B052</accession>
<dbReference type="HOGENOM" id="CLU_1895928_0_0_1"/>
<protein>
    <submittedName>
        <fullName evidence="2">Uncharacterized protein</fullName>
    </submittedName>
</protein>
<name>G3B052_CANTC</name>
<feature type="compositionally biased region" description="Polar residues" evidence="1">
    <location>
        <begin position="11"/>
        <end position="31"/>
    </location>
</feature>
<sequence>MSLPITLPSLARTNSNSRDFPRSVPTQSSISDRFRPSLVEMYKFHDSISTSTNNSIFSNSSSISSIASQRDNSIGSIVIPSKSLTPPPPVSHKMTAYSPITRSASSSNLPVHKVTINSLLKERDESKRRKLNDD</sequence>
<dbReference type="Proteomes" id="UP000000707">
    <property type="component" value="Unassembled WGS sequence"/>
</dbReference>
<evidence type="ECO:0000313" key="3">
    <source>
        <dbReference type="Proteomes" id="UP000000707"/>
    </source>
</evidence>
<dbReference type="AlphaFoldDB" id="G3B052"/>
<gene>
    <name evidence="2" type="ORF">CANTEDRAFT_113038</name>
</gene>
<dbReference type="EMBL" id="GL996514">
    <property type="protein sequence ID" value="EGV65500.1"/>
    <property type="molecule type" value="Genomic_DNA"/>
</dbReference>
<dbReference type="EMBL" id="GL996514">
    <property type="protein sequence ID" value="EGV65501.1"/>
    <property type="molecule type" value="Genomic_DNA"/>
</dbReference>
<reference evidence="2 3" key="1">
    <citation type="journal article" date="2011" name="Proc. Natl. Acad. Sci. U.S.A.">
        <title>Comparative genomics of xylose-fermenting fungi for enhanced biofuel production.</title>
        <authorList>
            <person name="Wohlbach D.J."/>
            <person name="Kuo A."/>
            <person name="Sato T.K."/>
            <person name="Potts K.M."/>
            <person name="Salamov A.A."/>
            <person name="LaButti K.M."/>
            <person name="Sun H."/>
            <person name="Clum A."/>
            <person name="Pangilinan J.L."/>
            <person name="Lindquist E.A."/>
            <person name="Lucas S."/>
            <person name="Lapidus A."/>
            <person name="Jin M."/>
            <person name="Gunawan C."/>
            <person name="Balan V."/>
            <person name="Dale B.E."/>
            <person name="Jeffries T.W."/>
            <person name="Zinkel R."/>
            <person name="Barry K.W."/>
            <person name="Grigoriev I.V."/>
            <person name="Gasch A.P."/>
        </authorList>
    </citation>
    <scope>NUCLEOTIDE SEQUENCE [LARGE SCALE GENOMIC DNA]</scope>
    <source>
        <strain evidence="2">ATCC 10573</strain>
        <strain evidence="3">ATCC 10573 / BCRC 21748 / CBS 615 / JCM 9827 / NBRC 10315 / NRRL Y-1498 / VKM Y-70</strain>
    </source>
</reference>
<proteinExistence type="predicted"/>
<feature type="compositionally biased region" description="Polar residues" evidence="1">
    <location>
        <begin position="98"/>
        <end position="109"/>
    </location>
</feature>
<keyword evidence="3" id="KW-1185">Reference proteome</keyword>
<evidence type="ECO:0000256" key="1">
    <source>
        <dbReference type="SAM" id="MobiDB-lite"/>
    </source>
</evidence>
<evidence type="ECO:0000313" key="2">
    <source>
        <dbReference type="EMBL" id="EGV65501.1"/>
    </source>
</evidence>